<dbReference type="InterPro" id="IPR001789">
    <property type="entry name" value="Sig_transdc_resp-reg_receiver"/>
</dbReference>
<organism evidence="4 5">
    <name type="scientific">Pelobium manganitolerans</name>
    <dbReference type="NCBI Taxonomy" id="1842495"/>
    <lineage>
        <taxon>Bacteria</taxon>
        <taxon>Pseudomonadati</taxon>
        <taxon>Bacteroidota</taxon>
        <taxon>Sphingobacteriia</taxon>
        <taxon>Sphingobacteriales</taxon>
        <taxon>Sphingobacteriaceae</taxon>
        <taxon>Pelobium</taxon>
    </lineage>
</organism>
<keyword evidence="1 2" id="KW-0597">Phosphoprotein</keyword>
<dbReference type="SUPFAM" id="SSF52172">
    <property type="entry name" value="CheY-like"/>
    <property type="match status" value="1"/>
</dbReference>
<dbReference type="PANTHER" id="PTHR44591">
    <property type="entry name" value="STRESS RESPONSE REGULATOR PROTEIN 1"/>
    <property type="match status" value="1"/>
</dbReference>
<dbReference type="OrthoDB" id="9789181at2"/>
<dbReference type="InterPro" id="IPR011006">
    <property type="entry name" value="CheY-like_superfamily"/>
</dbReference>
<dbReference type="PANTHER" id="PTHR44591:SF3">
    <property type="entry name" value="RESPONSE REGULATORY DOMAIN-CONTAINING PROTEIN"/>
    <property type="match status" value="1"/>
</dbReference>
<sequence>MLSLEKNKETVKKRILLVDDEVAILKLLEFILKKDYELIIKNNGFDALTWLDSGNIPDLIISDMEMPYFDGADFVKSLKVSGYFRDVPVIVLSGSDSLENIKSKIPYPIHGLMSKPFNPSILKDKIKIILN</sequence>
<dbReference type="Proteomes" id="UP000283433">
    <property type="component" value="Unassembled WGS sequence"/>
</dbReference>
<proteinExistence type="predicted"/>
<dbReference type="RefSeq" id="WP_120182479.1">
    <property type="nucleotide sequence ID" value="NZ_CBINCU010000025.1"/>
</dbReference>
<feature type="modified residue" description="4-aspartylphosphate" evidence="2">
    <location>
        <position position="63"/>
    </location>
</feature>
<evidence type="ECO:0000256" key="1">
    <source>
        <dbReference type="ARBA" id="ARBA00022553"/>
    </source>
</evidence>
<reference evidence="4 5" key="1">
    <citation type="submission" date="2016-07" db="EMBL/GenBank/DDBJ databases">
        <title>Genome of Pelobium manganitolerans.</title>
        <authorList>
            <person name="Wu S."/>
            <person name="Wang G."/>
        </authorList>
    </citation>
    <scope>NUCLEOTIDE SEQUENCE [LARGE SCALE GENOMIC DNA]</scope>
    <source>
        <strain evidence="4 5">YS-25</strain>
    </source>
</reference>
<evidence type="ECO:0000313" key="4">
    <source>
        <dbReference type="EMBL" id="RKD14473.1"/>
    </source>
</evidence>
<dbReference type="GO" id="GO:0000160">
    <property type="term" value="P:phosphorelay signal transduction system"/>
    <property type="evidence" value="ECO:0007669"/>
    <property type="project" value="InterPro"/>
</dbReference>
<dbReference type="InterPro" id="IPR050595">
    <property type="entry name" value="Bact_response_regulator"/>
</dbReference>
<evidence type="ECO:0000313" key="5">
    <source>
        <dbReference type="Proteomes" id="UP000283433"/>
    </source>
</evidence>
<dbReference type="PROSITE" id="PS50110">
    <property type="entry name" value="RESPONSE_REGULATORY"/>
    <property type="match status" value="1"/>
</dbReference>
<dbReference type="Pfam" id="PF00072">
    <property type="entry name" value="Response_reg"/>
    <property type="match status" value="1"/>
</dbReference>
<dbReference type="SMART" id="SM00448">
    <property type="entry name" value="REC"/>
    <property type="match status" value="1"/>
</dbReference>
<protein>
    <submittedName>
        <fullName evidence="4">Two-component system response regulator</fullName>
    </submittedName>
</protein>
<feature type="domain" description="Response regulatory" evidence="3">
    <location>
        <begin position="14"/>
        <end position="130"/>
    </location>
</feature>
<comment type="caution">
    <text evidence="4">The sequence shown here is derived from an EMBL/GenBank/DDBJ whole genome shotgun (WGS) entry which is preliminary data.</text>
</comment>
<gene>
    <name evidence="4" type="ORF">BCY91_08360</name>
</gene>
<evidence type="ECO:0000256" key="2">
    <source>
        <dbReference type="PROSITE-ProRule" id="PRU00169"/>
    </source>
</evidence>
<dbReference type="EMBL" id="MBTA01000026">
    <property type="protein sequence ID" value="RKD14473.1"/>
    <property type="molecule type" value="Genomic_DNA"/>
</dbReference>
<dbReference type="Gene3D" id="3.40.50.2300">
    <property type="match status" value="1"/>
</dbReference>
<dbReference type="AlphaFoldDB" id="A0A419S496"/>
<keyword evidence="5" id="KW-1185">Reference proteome</keyword>
<evidence type="ECO:0000259" key="3">
    <source>
        <dbReference type="PROSITE" id="PS50110"/>
    </source>
</evidence>
<accession>A0A419S496</accession>
<name>A0A419S496_9SPHI</name>